<dbReference type="InterPro" id="IPR031330">
    <property type="entry name" value="Gly_Hdrlase_35_cat"/>
</dbReference>
<evidence type="ECO:0000256" key="6">
    <source>
        <dbReference type="ARBA" id="ARBA00022525"/>
    </source>
</evidence>
<evidence type="ECO:0000256" key="4">
    <source>
        <dbReference type="ARBA" id="ARBA00012756"/>
    </source>
</evidence>
<dbReference type="EC" id="3.2.1.23" evidence="4 11"/>
<comment type="caution">
    <text evidence="15">The sequence shown here is derived from an EMBL/GenBank/DDBJ whole genome shotgun (WGS) entry which is preliminary data.</text>
</comment>
<evidence type="ECO:0000256" key="7">
    <source>
        <dbReference type="ARBA" id="ARBA00022729"/>
    </source>
</evidence>
<evidence type="ECO:0000256" key="12">
    <source>
        <dbReference type="RuleBase" id="RU003679"/>
    </source>
</evidence>
<organism evidence="15 16">
    <name type="scientific">Rosa chinensis</name>
    <name type="common">China rose</name>
    <dbReference type="NCBI Taxonomy" id="74649"/>
    <lineage>
        <taxon>Eukaryota</taxon>
        <taxon>Viridiplantae</taxon>
        <taxon>Streptophyta</taxon>
        <taxon>Embryophyta</taxon>
        <taxon>Tracheophyta</taxon>
        <taxon>Spermatophyta</taxon>
        <taxon>Magnoliopsida</taxon>
        <taxon>eudicotyledons</taxon>
        <taxon>Gunneridae</taxon>
        <taxon>Pentapetalae</taxon>
        <taxon>rosids</taxon>
        <taxon>fabids</taxon>
        <taxon>Rosales</taxon>
        <taxon>Rosaceae</taxon>
        <taxon>Rosoideae</taxon>
        <taxon>Rosoideae incertae sedis</taxon>
        <taxon>Rosa</taxon>
    </lineage>
</organism>
<protein>
    <recommendedName>
        <fullName evidence="4 11">Beta-galactosidase</fullName>
        <ecNumber evidence="4 11">3.2.1.23</ecNumber>
    </recommendedName>
</protein>
<dbReference type="Proteomes" id="UP000238479">
    <property type="component" value="Chromosome 4"/>
</dbReference>
<reference evidence="15 16" key="1">
    <citation type="journal article" date="2018" name="Nat. Genet.">
        <title>The Rosa genome provides new insights in the design of modern roses.</title>
        <authorList>
            <person name="Bendahmane M."/>
        </authorList>
    </citation>
    <scope>NUCLEOTIDE SEQUENCE [LARGE SCALE GENOMIC DNA]</scope>
    <source>
        <strain evidence="16">cv. Old Blush</strain>
    </source>
</reference>
<evidence type="ECO:0000256" key="2">
    <source>
        <dbReference type="ARBA" id="ARBA00004271"/>
    </source>
</evidence>
<evidence type="ECO:0000256" key="1">
    <source>
        <dbReference type="ARBA" id="ARBA00001412"/>
    </source>
</evidence>
<keyword evidence="6" id="KW-0964">Secreted</keyword>
<dbReference type="PANTHER" id="PTHR23421">
    <property type="entry name" value="BETA-GALACTOSIDASE RELATED"/>
    <property type="match status" value="1"/>
</dbReference>
<keyword evidence="7 13" id="KW-0732">Signal</keyword>
<proteinExistence type="inferred from homology"/>
<dbReference type="InterPro" id="IPR043159">
    <property type="entry name" value="Lectin_gal-bd_sf"/>
</dbReference>
<evidence type="ECO:0000313" key="15">
    <source>
        <dbReference type="EMBL" id="PRQ38535.1"/>
    </source>
</evidence>
<dbReference type="Pfam" id="PF17834">
    <property type="entry name" value="GHD"/>
    <property type="match status" value="1"/>
</dbReference>
<dbReference type="FunFam" id="3.20.20.80:FF:000006">
    <property type="entry name" value="Beta-galactosidase"/>
    <property type="match status" value="1"/>
</dbReference>
<dbReference type="InterPro" id="IPR041392">
    <property type="entry name" value="GHD"/>
</dbReference>
<name>A0A2P6QWH5_ROSCH</name>
<evidence type="ECO:0000313" key="16">
    <source>
        <dbReference type="Proteomes" id="UP000238479"/>
    </source>
</evidence>
<keyword evidence="5" id="KW-0052">Apoplast</keyword>
<dbReference type="FunFam" id="2.60.120.260:FF:000050">
    <property type="entry name" value="Beta-galactosidase"/>
    <property type="match status" value="1"/>
</dbReference>
<dbReference type="Pfam" id="PF21467">
    <property type="entry name" value="BetaGal_gal-bd"/>
    <property type="match status" value="1"/>
</dbReference>
<dbReference type="Gene3D" id="2.60.120.740">
    <property type="match status" value="1"/>
</dbReference>
<comment type="catalytic activity">
    <reaction evidence="1 11">
        <text>Hydrolysis of terminal non-reducing beta-D-galactose residues in beta-D-galactosides.</text>
        <dbReference type="EC" id="3.2.1.23"/>
    </reaction>
</comment>
<dbReference type="InterPro" id="IPR000922">
    <property type="entry name" value="Lectin_gal-bd_dom"/>
</dbReference>
<dbReference type="GO" id="GO:0005975">
    <property type="term" value="P:carbohydrate metabolic process"/>
    <property type="evidence" value="ECO:0007669"/>
    <property type="project" value="InterPro"/>
</dbReference>
<dbReference type="GO" id="GO:0004565">
    <property type="term" value="F:beta-galactosidase activity"/>
    <property type="evidence" value="ECO:0007669"/>
    <property type="project" value="UniProtKB-EC"/>
</dbReference>
<keyword evidence="8 11" id="KW-0378">Hydrolase</keyword>
<dbReference type="Gramene" id="PRQ38535">
    <property type="protein sequence ID" value="PRQ38535"/>
    <property type="gene ID" value="RchiOBHm_Chr4g0415021"/>
</dbReference>
<evidence type="ECO:0000256" key="5">
    <source>
        <dbReference type="ARBA" id="ARBA00022523"/>
    </source>
</evidence>
<dbReference type="GO" id="GO:0030246">
    <property type="term" value="F:carbohydrate binding"/>
    <property type="evidence" value="ECO:0007669"/>
    <property type="project" value="InterPro"/>
</dbReference>
<dbReference type="InterPro" id="IPR001944">
    <property type="entry name" value="Glycoside_Hdrlase_35"/>
</dbReference>
<dbReference type="InterPro" id="IPR017853">
    <property type="entry name" value="GH"/>
</dbReference>
<feature type="domain" description="SUEL-type lectin" evidence="14">
    <location>
        <begin position="757"/>
        <end position="842"/>
    </location>
</feature>
<dbReference type="InterPro" id="IPR008979">
    <property type="entry name" value="Galactose-bd-like_sf"/>
</dbReference>
<feature type="signal peptide" evidence="13">
    <location>
        <begin position="1"/>
        <end position="23"/>
    </location>
</feature>
<dbReference type="OrthoDB" id="1657402at2759"/>
<keyword evidence="16" id="KW-1185">Reference proteome</keyword>
<keyword evidence="9" id="KW-0325">Glycoprotein</keyword>
<gene>
    <name evidence="15" type="ORF">RchiOBHm_Chr4g0415021</name>
</gene>
<dbReference type="SUPFAM" id="SSF49785">
    <property type="entry name" value="Galactose-binding domain-like"/>
    <property type="match status" value="2"/>
</dbReference>
<dbReference type="Gene3D" id="3.20.20.80">
    <property type="entry name" value="Glycosidases"/>
    <property type="match status" value="1"/>
</dbReference>
<dbReference type="GO" id="GO:0048046">
    <property type="term" value="C:apoplast"/>
    <property type="evidence" value="ECO:0007669"/>
    <property type="project" value="UniProtKB-SubCell"/>
</dbReference>
<accession>A0A2P6QWH5</accession>
<dbReference type="InterPro" id="IPR019801">
    <property type="entry name" value="Glyco_hydro_35_CS"/>
</dbReference>
<comment type="subcellular location">
    <subcellularLocation>
        <location evidence="2">Secreted</location>
        <location evidence="2">Extracellular space</location>
        <location evidence="2">Apoplast</location>
    </subcellularLocation>
</comment>
<dbReference type="InterPro" id="IPR048913">
    <property type="entry name" value="BetaGal_gal-bd"/>
</dbReference>
<dbReference type="CDD" id="cd22842">
    <property type="entry name" value="Gal_Rha_Lectin_BGal"/>
    <property type="match status" value="1"/>
</dbReference>
<evidence type="ECO:0000256" key="13">
    <source>
        <dbReference type="SAM" id="SignalP"/>
    </source>
</evidence>
<evidence type="ECO:0000256" key="3">
    <source>
        <dbReference type="ARBA" id="ARBA00009809"/>
    </source>
</evidence>
<dbReference type="Gene3D" id="2.60.120.260">
    <property type="entry name" value="Galactose-binding domain-like"/>
    <property type="match status" value="2"/>
</dbReference>
<dbReference type="OMA" id="FEYHIPR"/>
<dbReference type="PROSITE" id="PS01182">
    <property type="entry name" value="GLYCOSYL_HYDROL_F35"/>
    <property type="match status" value="1"/>
</dbReference>
<evidence type="ECO:0000256" key="9">
    <source>
        <dbReference type="ARBA" id="ARBA00023180"/>
    </source>
</evidence>
<dbReference type="SUPFAM" id="SSF51445">
    <property type="entry name" value="(Trans)glycosidases"/>
    <property type="match status" value="1"/>
</dbReference>
<dbReference type="Pfam" id="PF02140">
    <property type="entry name" value="SUEL_Lectin"/>
    <property type="match status" value="1"/>
</dbReference>
<evidence type="ECO:0000256" key="11">
    <source>
        <dbReference type="RuleBase" id="RU000675"/>
    </source>
</evidence>
<dbReference type="EMBL" id="PDCK01000042">
    <property type="protein sequence ID" value="PRQ38535.1"/>
    <property type="molecule type" value="Genomic_DNA"/>
</dbReference>
<evidence type="ECO:0000259" key="14">
    <source>
        <dbReference type="PROSITE" id="PS50228"/>
    </source>
</evidence>
<sequence>MAVPSYRLLLIALVFLVVSAAVAHTKSQGRSHDGGKHQLETGPVTYDGRSLLINGKRELLFSGSIHYTRSTPEMWPDLLRKAKYGGLNVIQTYVFWNIHEPVKGQYNFSGNYDLVRFIKLVQEHGMYVTLRVGPFIQAEWNHGGLPYWLREVPNLIFRTDNAPYKYYMKKYVTMIVNKLKEAKLFFPQGGPIILAQIENEYDHIQLAYKDMGFSYVRWAARMAVKQNAGVPWIMCKQTDAPDPVINTCNGRHCGDTFSGPNKPYKPALWTENWTAQYRVFGDPASQRPAEDIAFSVARFFSKNGALNNYYMYHGGTNFGRTSAIFTTTRYYDEAPLDEYGLPRDPKWSHLKDLHKALRLSRKPLLWGVPGVQNLGENLEARFYELKNNSKICAAFLANNNSRSEAIVNWRGQDYYLPPHSISILPDCKTVVYNTQTVVSQHNARNIVRSTLANKMRWMESSEPIPTTVQVPINNRIPLELYSLLKDQSDYAWYTTSLELNPRDMSMKESIQPVLRIGSLGHAMLVFVNGEYVGSGHGSHDEKSFVFQKVVSLKAGVNQIALLAMTVGLPDSGAYMEHRYAGPKDIEVLGLNTGTIDLSQNGWGHQVGLNGEKIQVFTEEGSKRVQWGEINGPKKALTWYKTYFDAPEGNDPVAIKMSGMGKGMMWVNGESIGRHWMSFLSPLGQPTQSEYHIPRSFIKPTQNLLIVLEEEPAKPNSIEIMTVNRDTICSFITEYHPPNVKSWARENSLFRPVLDVVRTSAELKCPNYKKVVEVEFASFGDPVGSCGSYTLGKCDSPVSKEVVEHHCLNKTSCIVPIDRKLYFKNNDDCPDIKKTLAIQVKCA</sequence>
<comment type="similarity">
    <text evidence="3 12">Belongs to the glycosyl hydrolase 35 family.</text>
</comment>
<evidence type="ECO:0000256" key="10">
    <source>
        <dbReference type="ARBA" id="ARBA00023295"/>
    </source>
</evidence>
<evidence type="ECO:0000256" key="8">
    <source>
        <dbReference type="ARBA" id="ARBA00022801"/>
    </source>
</evidence>
<dbReference type="PRINTS" id="PR00742">
    <property type="entry name" value="GLHYDRLASE35"/>
</dbReference>
<keyword evidence="10 11" id="KW-0326">Glycosidase</keyword>
<feature type="chain" id="PRO_5015143512" description="Beta-galactosidase" evidence="13">
    <location>
        <begin position="24"/>
        <end position="842"/>
    </location>
</feature>
<dbReference type="AlphaFoldDB" id="A0A2P6QWH5"/>
<dbReference type="Pfam" id="PF01301">
    <property type="entry name" value="Glyco_hydro_35"/>
    <property type="match status" value="1"/>
</dbReference>
<dbReference type="PROSITE" id="PS50228">
    <property type="entry name" value="SUEL_LECTIN"/>
    <property type="match status" value="1"/>
</dbReference>